<dbReference type="AlphaFoldDB" id="A0A0C2H8C2"/>
<sequence>MYSKQMTILHYRNPVLQTAKKAPPLIMFSFMERATVRHKSDLANSFAEMDPSQGEDVLFPFKADLLGDALKV</sequence>
<keyword evidence="2" id="KW-1185">Reference proteome</keyword>
<reference evidence="1 2" key="1">
    <citation type="submission" date="2013-12" db="EMBL/GenBank/DDBJ databases">
        <title>Draft genome of the parsitic nematode Ancylostoma duodenale.</title>
        <authorList>
            <person name="Mitreva M."/>
        </authorList>
    </citation>
    <scope>NUCLEOTIDE SEQUENCE [LARGE SCALE GENOMIC DNA]</scope>
    <source>
        <strain evidence="1 2">Zhejiang</strain>
    </source>
</reference>
<accession>A0A0C2H8C2</accession>
<gene>
    <name evidence="1" type="ORF">ANCDUO_03925</name>
</gene>
<organism evidence="1 2">
    <name type="scientific">Ancylostoma duodenale</name>
    <dbReference type="NCBI Taxonomy" id="51022"/>
    <lineage>
        <taxon>Eukaryota</taxon>
        <taxon>Metazoa</taxon>
        <taxon>Ecdysozoa</taxon>
        <taxon>Nematoda</taxon>
        <taxon>Chromadorea</taxon>
        <taxon>Rhabditida</taxon>
        <taxon>Rhabditina</taxon>
        <taxon>Rhabditomorpha</taxon>
        <taxon>Strongyloidea</taxon>
        <taxon>Ancylostomatidae</taxon>
        <taxon>Ancylostomatinae</taxon>
        <taxon>Ancylostoma</taxon>
    </lineage>
</organism>
<protein>
    <submittedName>
        <fullName evidence="1">Uncharacterized protein</fullName>
    </submittedName>
</protein>
<evidence type="ECO:0000313" key="2">
    <source>
        <dbReference type="Proteomes" id="UP000054047"/>
    </source>
</evidence>
<dbReference type="Proteomes" id="UP000054047">
    <property type="component" value="Unassembled WGS sequence"/>
</dbReference>
<dbReference type="EMBL" id="KN727411">
    <property type="protein sequence ID" value="KIH65751.1"/>
    <property type="molecule type" value="Genomic_DNA"/>
</dbReference>
<name>A0A0C2H8C2_9BILA</name>
<proteinExistence type="predicted"/>
<evidence type="ECO:0000313" key="1">
    <source>
        <dbReference type="EMBL" id="KIH65751.1"/>
    </source>
</evidence>